<dbReference type="Gene3D" id="3.40.50.12780">
    <property type="entry name" value="N-terminal domain of ligase-like"/>
    <property type="match status" value="3"/>
</dbReference>
<keyword evidence="4" id="KW-0436">Ligase</keyword>
<dbReference type="Pfam" id="PF00668">
    <property type="entry name" value="Condensation"/>
    <property type="match status" value="5"/>
</dbReference>
<dbReference type="SUPFAM" id="SSF47336">
    <property type="entry name" value="ACP-like"/>
    <property type="match status" value="4"/>
</dbReference>
<dbReference type="Gene3D" id="3.30.559.10">
    <property type="entry name" value="Chloramphenicol acetyltransferase-like domain"/>
    <property type="match status" value="5"/>
</dbReference>
<dbReference type="CDD" id="cd05918">
    <property type="entry name" value="A_NRPS_SidN3_like"/>
    <property type="match status" value="1"/>
</dbReference>
<keyword evidence="8" id="KW-1185">Reference proteome</keyword>
<dbReference type="InterPro" id="IPR036736">
    <property type="entry name" value="ACP-like_sf"/>
</dbReference>
<dbReference type="Gene3D" id="1.10.1200.10">
    <property type="entry name" value="ACP-like"/>
    <property type="match status" value="4"/>
</dbReference>
<feature type="domain" description="Carrier" evidence="6">
    <location>
        <begin position="1906"/>
        <end position="1983"/>
    </location>
</feature>
<dbReference type="InterPro" id="IPR020806">
    <property type="entry name" value="PKS_PP-bd"/>
</dbReference>
<feature type="domain" description="Carrier" evidence="6">
    <location>
        <begin position="4205"/>
        <end position="4280"/>
    </location>
</feature>
<evidence type="ECO:0000313" key="7">
    <source>
        <dbReference type="EMBL" id="KAF7196126.1"/>
    </source>
</evidence>
<organism evidence="7 8">
    <name type="scientific">Pseudocercospora fuligena</name>
    <dbReference type="NCBI Taxonomy" id="685502"/>
    <lineage>
        <taxon>Eukaryota</taxon>
        <taxon>Fungi</taxon>
        <taxon>Dikarya</taxon>
        <taxon>Ascomycota</taxon>
        <taxon>Pezizomycotina</taxon>
        <taxon>Dothideomycetes</taxon>
        <taxon>Dothideomycetidae</taxon>
        <taxon>Mycosphaerellales</taxon>
        <taxon>Mycosphaerellaceae</taxon>
        <taxon>Pseudocercospora</taxon>
    </lineage>
</organism>
<dbReference type="PROSITE" id="PS00455">
    <property type="entry name" value="AMP_BINDING"/>
    <property type="match status" value="3"/>
</dbReference>
<feature type="region of interest" description="Disordered" evidence="5">
    <location>
        <begin position="4169"/>
        <end position="4198"/>
    </location>
</feature>
<dbReference type="NCBIfam" id="NF003417">
    <property type="entry name" value="PRK04813.1"/>
    <property type="match status" value="3"/>
</dbReference>
<feature type="domain" description="Carrier" evidence="6">
    <location>
        <begin position="781"/>
        <end position="857"/>
    </location>
</feature>
<keyword evidence="2" id="KW-0596">Phosphopantetheine</keyword>
<evidence type="ECO:0000256" key="2">
    <source>
        <dbReference type="ARBA" id="ARBA00022450"/>
    </source>
</evidence>
<comment type="pathway">
    <text evidence="1">Siderophore biosynthesis.</text>
</comment>
<dbReference type="InterPro" id="IPR000873">
    <property type="entry name" value="AMP-dep_synth/lig_dom"/>
</dbReference>
<dbReference type="InterPro" id="IPR001242">
    <property type="entry name" value="Condensation_dom"/>
</dbReference>
<dbReference type="InterPro" id="IPR042099">
    <property type="entry name" value="ANL_N_sf"/>
</dbReference>
<dbReference type="InterPro" id="IPR020845">
    <property type="entry name" value="AMP-binding_CS"/>
</dbReference>
<dbReference type="InterPro" id="IPR023213">
    <property type="entry name" value="CAT-like_dom_sf"/>
</dbReference>
<feature type="non-terminal residue" evidence="7">
    <location>
        <position position="1"/>
    </location>
</feature>
<evidence type="ECO:0000259" key="6">
    <source>
        <dbReference type="PROSITE" id="PS50075"/>
    </source>
</evidence>
<evidence type="ECO:0000256" key="3">
    <source>
        <dbReference type="ARBA" id="ARBA00022553"/>
    </source>
</evidence>
<dbReference type="Pfam" id="PF00501">
    <property type="entry name" value="AMP-binding"/>
    <property type="match status" value="3"/>
</dbReference>
<dbReference type="FunFam" id="3.30.300.30:FF:000015">
    <property type="entry name" value="Nonribosomal peptide synthase SidD"/>
    <property type="match status" value="1"/>
</dbReference>
<dbReference type="SMART" id="SM00823">
    <property type="entry name" value="PKS_PP"/>
    <property type="match status" value="4"/>
</dbReference>
<feature type="region of interest" description="Disordered" evidence="5">
    <location>
        <begin position="3629"/>
        <end position="3650"/>
    </location>
</feature>
<dbReference type="SUPFAM" id="SSF52777">
    <property type="entry name" value="CoA-dependent acyltransferases"/>
    <property type="match status" value="10"/>
</dbReference>
<dbReference type="GO" id="GO:0031177">
    <property type="term" value="F:phosphopantetheine binding"/>
    <property type="evidence" value="ECO:0007669"/>
    <property type="project" value="InterPro"/>
</dbReference>
<dbReference type="GO" id="GO:0016874">
    <property type="term" value="F:ligase activity"/>
    <property type="evidence" value="ECO:0007669"/>
    <property type="project" value="UniProtKB-KW"/>
</dbReference>
<dbReference type="InterPro" id="IPR009081">
    <property type="entry name" value="PP-bd_ACP"/>
</dbReference>
<dbReference type="PANTHER" id="PTHR45527:SF2">
    <property type="entry name" value="FERRICROCIN SYNTHETASE (NONRIBOSOMAL PEPTIDE SIDEROPHORE SYNTHASE ) (EUROFUNG)"/>
    <property type="match status" value="1"/>
</dbReference>
<dbReference type="InterPro" id="IPR006162">
    <property type="entry name" value="Ppantetheine_attach_site"/>
</dbReference>
<proteinExistence type="predicted"/>
<sequence length="4774" mass="525175">AVVVWELSWPERSIANQSTSNGLCLLEPFDSVLPPPVSVQDNSGLTTTMAPMLQPTSVPALHTSRIALGGTTPERKLISSSRDIEWGGWEDEHFIEVFCRFIWLLLGGTQEEICFLVQRDSSLIAASSSLLERSSIKLNSIDEPHQVPSEYSIHLKTSPNRPNWEAGHLPTSKLIAEISPCDDALRICINADAGLVPVEALESLLDLLSHLILDDGRDFTQPAVLNYPPQDRPLPFLQEPQNAVHPALLHGGFERRAQQFPDRDAIDFLARDQTRQRYTYQDVDTIADQIASKLPRVGVHGRRPVVIAMGPSPEMYISYLAVLKSGHHFCPLPIDAPVERQWIRLDDLKCCAILTRSSDLTLPLFAEDQAEQLTARGITITNTSEFLQSRHRNAGQNGDSFISSAGTSEDDLAYIMYTSGTTGKPKGVQISHLSVACLVAADCAVAPLSMQEPPTRWFQFAAPTFDPSIFEIFSTLSSGGTLCCAERDLTLDDVNTVLAQMEVDAMMTTPSMASLVDPTYLKALVAMGEALNPKVIGAFSVHNPHDQSKWQPSDGPLGLYNGYGPTETTINCTMLTHRRRYRPPLPSCSLVIVDESDPYRPLPWGCIGELLIAGPQVSSRGYLNRPEENAKGFLPSSPWGRAYRTGDRARVVWDSKSGSGVVEFLGRISSDQVKLSGRRVELGEVDAVIMSAPDVREALSFVHKPNGTDVSGSEKLLTAVSLTDIGAQWETVKAHIEDVVQRELPPFMRPFRLFPVPQLPRSAAGKLDRKALNGLTQELPAHLSEVEEKLLSVLGEILQTRPAPETNLVAELGLDSLRAMQFLSRVRAMNIAEGISLQELLSGASIRTLLAQKSSENGNGEGQLASKLFEFSKRHHHAASQLAGLQAADVDEVLPATATQSGMIASLIRSSQGAQKTYINHSCYYLTPGKVDIDRLINATECIILEREAYRTTFVPIDDTLAPFAQCIISRKAAAKDRETWCQVFRRSGTNTEDYWLEKAEEEISLEQNILYRIQLINGRTLIFSLFHGIFDGGSLELLLVDIERKYRGLAPEPRTDISLAAKSHFDARSQATDDFWLRETADYQAESIPALSGSKPRHFKASTQDDTCVLQRTTSMTYAELQASSRNIGASPLAVWQTAWALLLSTFSESQTGDVMFGSLISNRFDADIAVCHGPTFSMLPCRVRLPDESDQKTTVAKLAAQIAHNGMRSLAHPHPALGLVTTAEGKLPFDSLLALQHFEMNGDADTETESLWDRISLPAMRNDFGAMLEVWPYDPCTPRALWKSGSPMKIKITFKTDLLTEKVAARILAQVTAIASSILNNPEQIPAGCLSSIPRSLMSLENPTPLRLEAGATLLHSQFEHFAETHPGRVALAFKHSLAEPSLELTYQELNTKADFLARRIQHHFEGQAPIDMVIPICLEKSPELYIAVLGILKAGAAWCPIDIAFPAQRRLELIKRTKSSLLVASKATEHLVDECLPEGTRAILVDLVTPDTEPLHSMIHVPLQPDHLAYLIWTSGTTGAPKGVMIEHSAAVQAMVALQKSIPTSYDVASGQPTIPRVLNFCSYSFDVFVEDLFYTWGLGGTLVSSTREIMLGSFTQLVVDMKATHAHLTPSFGASVRRKDLGDTLQVVTMIGEKLTERVANDWSWHTKSFNTYGPAENAVVSTLRQFSNETEDEAKAANVGWSLPSVSSFVVTPEAPHRLVPFNGVGELALGGYQLARGYLDDPVKTSARFVWSDTLQQRIYLTGDTVRTVDHGTEFLGRNDDLVKLNGIRVELSEISATCAGAHEDVEHIETFLLARPDRPTKSVVSFASLRDNAADAPLVATDKRASTIREKILATAHQLLPDYMVPSFLILLNQMPRTASNKVDRKVLQSVYESIDLTCFDTAAPTSSDGREEAKGKERLRTSIEEQVVEIMSSLAGVDANIILDNMSLARLGIHSISAIRLAWRLKKEANVDIAVVDMFRCSTVGQLLDLVSSAESRSVRVQRQQEASEWLDDIEQQLLERFAVRLQSQESVSTPAMKAIRPATAMQESLVVESLRNSRSYWSHRMFRLNGVELDRLRVAWELVAGSNEILRTSFFVPAEVDDDAVAWLKSVGNESAVLQAVAKSSSVRWSSKTWDSNSQDLATAADDAAQMARNEATPLASARLTSPWSITILADQSTDETVMMLSIHHSLHDAWAMQSILDDVYQHYCTRSDQVPNRTQFGRALRSGLYPTGEQISKSKKFMHDMCDGLVEDLGPVLNTKLPDLTASRHALKRCILRTSSQISPADETGLWNRLQTTTRTHNLGSPMHFITAAFGSVLAQYLESRYVVLGETIDQRILDPQLQTVIGPMIATIPRAVRIDASLSNILSSKANSSSEELSHIRPSALRKLLGINSELPLWPALIVFNPATDGEGEEASVQFWDEMEDLVGLCVEHPLALNIFEHQANQGLTFELSGDNQVICKEQLQMLLDQVFAQLDAMLAHPDLPLEELNNQLPRSLLAVTEMESTSIRDLERLDRDASWAGITSPAVNPVAWVEYHARHHPNWIAVEEIVDLDEPELTRRWTYAELLANASQVLEMLQTHEIPKGSVVGLHLGRTLESFAAIIALFRGEYIYLPLDEELPPERTHMLAAEAELEADEPISLIRNLGVILLDDPFDDPSSLPNLPAYTGDKDSTQDGYILFTSGSTGKPKGVRVTNSNLCSFIEAFARRILDNSPETANLAGTGKYLNLASRAFDPHLTHMFMAWRLGLAATIGPRMMMLGNLESVIVQNGITHFGTVPSVLQQARLGPAKVPNVVFVTVGGEKVSNDVLGMWTEDEAYSPLMMNVYGPTECTIGCTSNIVDSASNARNIGRVFDSAVAIIFAREDSDSGAQIIAKRGQTGELCIAGDLVSLGYLDRPEAQAKAFGTTELLGQPKRFYRTGDLVRMMANGCIEYLGRSDNQAKVNGQRLELGEVEHFLRWTAEEMQVKLDFAAAVIQHPSLPRPRLFTFVTQSGSERSDVNLSIVLPDTGLSMKLSDACARSLPAFMVPDLVWVNRIPYLRASEKVDQKQLKALIEKTPLYLLQNDNSSDDEGEDSQSLTADEELVIQAVERTIGAQLDGAPTPDRSIYELGIDSLSAVHLSAHLKRLDFQVTVADVLSHPTIRSLADYHSTPELAADSASMQQKGTQKVELFATTHRDEIVNKLGKAAAALELILPTMPLQSSLLARSLAQVEDYDTVLSPGTLYVTQLRYGLDRSTDLYRYISAVEQVLREEQMLRTCFYQTNTGEMAQIVLSEVAMGDLVSTVHSSWSEWQASGSLNAIARELIQNMSNLPPIRIHIFHSEATEVLVSLHHSLFDGDAIRQIRSRIQECYDRNSDTKKSPDSLKQLVAQLESVDTVESRTFWQDNLANATPCLINDPEKLVTAEPSNVARSTQRLSVPLPELRSVAQANNISLNALFQTVFALLLSELVPQHPEVIFGSVLSLRPLLASSVDDVDHLIAPCLNTLPQRVRLSLAAQNAGSLSGLAQQVRENLSKTMTHAFVPVDQIMKWSRCEHALFEAVISVNVHSDEDSGSSETRPGTMTLIETISTANVPFAADVNVYSDRGYVEVDISSNSANAGLSDIPKIAGRFAELCALFVQRPEMRLSELLPSLPAPSLPSARNNDNEEDAPDSSPWSSTESLLREVISDILQVPADQLTKRTSFYRLGLDSILVLRLARLVRDKFGVKLSPVAILRARCIEAVAKLVDGPSQRIVQQLEPNAYTQTIHRLAQSLPKTADVECFYLATPMQQGMLSAGLSDTTQPSQTRTPYVYQHTFELGKPSHLDLSTLQSAWSQVVQQVEILRTTFHFTGDSEQPWLGVVRHTVDDTIRVFQSIAEAKEAPVHVDVANHLAQCAVVMTASEPVLLTFTMHHASYDATSLPLLWRTFQEACRTQAKSTRMPAKFSPLAEQIAVQQPSAVNYWAKQLRGYIYEQMVLDKDEQNPRRVRSTINIPPQQLEAVQASCRGLGVTLQAALLLAWSKCLAANVLRQSDVVFGQVLSGRSLEGADSVIGPTLNTVAMRVPLSADLSNAQALLKVQTLSEQAQQHQVASLRKVQSTWRSSTESAAANLFESLFVYNGETGGTASSDASFWHRTSLRTAGEDDGFTDYPLVGTVDVSGAGLHLRIHASSAHLDTQAVQDFAEAFDLQLKELLSSPDSSSVSPSLPLQRKHSTGSDPTGRANGINSEAKISEADQQLCKIVVDAAHALLDKGPIDADRNLFQVGLDSILAIRLSSKLRRSEMPLAVNEIMQGKTIANMVSRKRQVPQRKHQKSTSTKPRPTLLDNKQEAAAIRALGWTSSQVESVLPCLSGQEEHLAYWIHAGHRFFEAPWIYKLKTTPAMPDIQRAWDELRRRHAILRSSFVAMDCGGNGQAVQVTQIPTCVDSRTDGTFVVVQNGGAKTLDEAVVQHLLETNGQPSNLLSSPISLTVLAAAHGECACVIRLHHAMYDAWSIRLLIKDLDRLLAGHVIPPDPLNLPRIIKDVLAQRDQDGEQSFWSQALRSAQATILTPKTAAANMGPLGPQHLVRLPSMVPATAVQSLDLLAQKKASSSLSSAILFAFATTLSKSFDSALTCPTFGFYHASRSIGSLDLTQVAVPTLSLTPLCVELVGTEAVPERIQALQNVLGQVTQYCQAPMRDILAHKDPNQPLFNAYINLLYRNSGEEASPMEVLERLRPSTNTYFTDTEAAGPETAPTLKGLETKHIAPLRIFVDVVIDKTADGISFGIRCDSGLYDVEHVQEFAERFVKEMEGVKKVLEEAS</sequence>
<dbReference type="Proteomes" id="UP000660729">
    <property type="component" value="Unassembled WGS sequence"/>
</dbReference>
<dbReference type="GO" id="GO:0044550">
    <property type="term" value="P:secondary metabolite biosynthetic process"/>
    <property type="evidence" value="ECO:0007669"/>
    <property type="project" value="TreeGrafter"/>
</dbReference>
<name>A0A8H6RPJ8_9PEZI</name>
<dbReference type="SMART" id="SM01294">
    <property type="entry name" value="PKS_PP_betabranch"/>
    <property type="match status" value="1"/>
</dbReference>
<dbReference type="GO" id="GO:0043041">
    <property type="term" value="P:amino acid activation for nonribosomal peptide biosynthetic process"/>
    <property type="evidence" value="ECO:0007669"/>
    <property type="project" value="TreeGrafter"/>
</dbReference>
<feature type="region of interest" description="Disordered" evidence="5">
    <location>
        <begin position="4274"/>
        <end position="4296"/>
    </location>
</feature>
<dbReference type="Gene3D" id="3.30.559.30">
    <property type="entry name" value="Nonribosomal peptide synthetase, condensation domain"/>
    <property type="match status" value="5"/>
</dbReference>
<evidence type="ECO:0000256" key="1">
    <source>
        <dbReference type="ARBA" id="ARBA00004924"/>
    </source>
</evidence>
<dbReference type="PROSITE" id="PS50075">
    <property type="entry name" value="CARRIER"/>
    <property type="match status" value="5"/>
</dbReference>
<evidence type="ECO:0000256" key="5">
    <source>
        <dbReference type="SAM" id="MobiDB-lite"/>
    </source>
</evidence>
<feature type="compositionally biased region" description="Low complexity" evidence="5">
    <location>
        <begin position="4169"/>
        <end position="4181"/>
    </location>
</feature>
<dbReference type="SUPFAM" id="SSF56801">
    <property type="entry name" value="Acetyl-CoA synthetase-like"/>
    <property type="match status" value="3"/>
</dbReference>
<evidence type="ECO:0000313" key="8">
    <source>
        <dbReference type="Proteomes" id="UP000660729"/>
    </source>
</evidence>
<reference evidence="7" key="1">
    <citation type="submission" date="2020-04" db="EMBL/GenBank/DDBJ databases">
        <title>Draft genome resource of the tomato pathogen Pseudocercospora fuligena.</title>
        <authorList>
            <person name="Zaccaron A."/>
        </authorList>
    </citation>
    <scope>NUCLEOTIDE SEQUENCE</scope>
    <source>
        <strain evidence="7">PF001</strain>
    </source>
</reference>
<comment type="caution">
    <text evidence="7">The sequence shown here is derived from an EMBL/GenBank/DDBJ whole genome shotgun (WGS) entry which is preliminary data.</text>
</comment>
<dbReference type="PROSITE" id="PS00012">
    <property type="entry name" value="PHOSPHOPANTETHEINE"/>
    <property type="match status" value="4"/>
</dbReference>
<dbReference type="GO" id="GO:0005737">
    <property type="term" value="C:cytoplasm"/>
    <property type="evidence" value="ECO:0007669"/>
    <property type="project" value="TreeGrafter"/>
</dbReference>
<keyword evidence="3" id="KW-0597">Phosphoprotein</keyword>
<dbReference type="PANTHER" id="PTHR45527">
    <property type="entry name" value="NONRIBOSOMAL PEPTIDE SYNTHETASE"/>
    <property type="match status" value="1"/>
</dbReference>
<dbReference type="Gene3D" id="3.30.300.30">
    <property type="match status" value="3"/>
</dbReference>
<dbReference type="EMBL" id="JABCIY010000031">
    <property type="protein sequence ID" value="KAF7196126.1"/>
    <property type="molecule type" value="Genomic_DNA"/>
</dbReference>
<feature type="domain" description="Carrier" evidence="6">
    <location>
        <begin position="3650"/>
        <end position="3724"/>
    </location>
</feature>
<dbReference type="Pfam" id="PF00550">
    <property type="entry name" value="PP-binding"/>
    <property type="match status" value="5"/>
</dbReference>
<feature type="domain" description="Carrier" evidence="6">
    <location>
        <begin position="3071"/>
        <end position="3145"/>
    </location>
</feature>
<accession>A0A8H6RPJ8</accession>
<protein>
    <submittedName>
        <fullName evidence="7">Nonribosomal peptide synthetase sidC</fullName>
    </submittedName>
</protein>
<evidence type="ECO:0000256" key="4">
    <source>
        <dbReference type="ARBA" id="ARBA00022598"/>
    </source>
</evidence>
<dbReference type="InterPro" id="IPR045851">
    <property type="entry name" value="AMP-bd_C_sf"/>
</dbReference>
<feature type="compositionally biased region" description="Basic residues" evidence="5">
    <location>
        <begin position="4274"/>
        <end position="4286"/>
    </location>
</feature>
<dbReference type="FunFam" id="3.40.50.12780:FF:000024">
    <property type="entry name" value="Nonribosomal siderophore peptide synthase SidC"/>
    <property type="match status" value="1"/>
</dbReference>
<dbReference type="OrthoDB" id="416786at2759"/>
<gene>
    <name evidence="7" type="ORF">HII31_02527</name>
</gene>